<reference evidence="1 2" key="1">
    <citation type="journal article" date="2019" name="Emerg. Microbes Infect.">
        <title>Comprehensive subspecies identification of 175 nontuberculous mycobacteria species based on 7547 genomic profiles.</title>
        <authorList>
            <person name="Matsumoto Y."/>
            <person name="Kinjo T."/>
            <person name="Motooka D."/>
            <person name="Nabeya D."/>
            <person name="Jung N."/>
            <person name="Uechi K."/>
            <person name="Horii T."/>
            <person name="Iida T."/>
            <person name="Fujita J."/>
            <person name="Nakamura S."/>
        </authorList>
    </citation>
    <scope>NUCLEOTIDE SEQUENCE [LARGE SCALE GENOMIC DNA]</scope>
    <source>
        <strain evidence="1 2">JCM 17899</strain>
    </source>
</reference>
<name>A0A7I7QYU1_9MYCO</name>
<accession>A0A7I7QYU1</accession>
<dbReference type="KEGG" id="msei:MSEDJ_55680"/>
<dbReference type="EMBL" id="AP022588">
    <property type="protein sequence ID" value="BBY31472.1"/>
    <property type="molecule type" value="Genomic_DNA"/>
</dbReference>
<gene>
    <name evidence="1" type="ORF">MSEDJ_55680</name>
</gene>
<organism evidence="1 2">
    <name type="scientific">Mycolicibacterium sediminis</name>
    <dbReference type="NCBI Taxonomy" id="1286180"/>
    <lineage>
        <taxon>Bacteria</taxon>
        <taxon>Bacillati</taxon>
        <taxon>Actinomycetota</taxon>
        <taxon>Actinomycetes</taxon>
        <taxon>Mycobacteriales</taxon>
        <taxon>Mycobacteriaceae</taxon>
        <taxon>Mycolicibacterium</taxon>
    </lineage>
</organism>
<evidence type="ECO:0000313" key="2">
    <source>
        <dbReference type="Proteomes" id="UP000467193"/>
    </source>
</evidence>
<keyword evidence="2" id="KW-1185">Reference proteome</keyword>
<evidence type="ECO:0000313" key="1">
    <source>
        <dbReference type="EMBL" id="BBY31472.1"/>
    </source>
</evidence>
<dbReference type="AlphaFoldDB" id="A0A7I7QYU1"/>
<evidence type="ECO:0008006" key="3">
    <source>
        <dbReference type="Google" id="ProtNLM"/>
    </source>
</evidence>
<dbReference type="SUPFAM" id="SSF53756">
    <property type="entry name" value="UDP-Glycosyltransferase/glycogen phosphorylase"/>
    <property type="match status" value="1"/>
</dbReference>
<sequence>MGLFDVFVLASVPAGHPYVDAIVDPELVAVLADPTPPGATLPGQWWPPQWLDPEYVRDHVGELDVLHVHFGFDSMAPAVLDEVVDLLARHDVPLILTVHDLHNPHFGDPTLHAARLEVLVEAAAAVVTLTDGAAAEIARRWGREALVLPHPHVLPIDDVGSGRTVREVPVVALHAKGLRANIDPWPVLDELLADPNRTWDLRLDVDEEALASPRADEVDRGRLAAYRAAGVDVRVHPRFTDDEMVDYLGEIDVMVLPYRFGTHSGWVEACHDAGVQAVVPDCGHFHRQHAGLVFGYGLGRFDAASLRRSVAAAQRWAREATTAPDDRLRRERMAERQSIRRQTGSLYRRVLAGRAAA</sequence>
<dbReference type="Proteomes" id="UP000467193">
    <property type="component" value="Chromosome"/>
</dbReference>
<proteinExistence type="predicted"/>
<dbReference type="Gene3D" id="3.40.50.2000">
    <property type="entry name" value="Glycogen Phosphorylase B"/>
    <property type="match status" value="2"/>
</dbReference>
<protein>
    <recommendedName>
        <fullName evidence="3">Glycosyltransferase subfamily 4-like N-terminal domain-containing protein</fullName>
    </recommendedName>
</protein>